<dbReference type="InterPro" id="IPR003729">
    <property type="entry name" value="Bi_nuclease_dom"/>
</dbReference>
<protein>
    <submittedName>
        <fullName evidence="2">Bifunctional nuclease family protein</fullName>
    </submittedName>
</protein>
<dbReference type="EMBL" id="JAAZNV010000006">
    <property type="protein sequence ID" value="NMB91314.1"/>
    <property type="molecule type" value="Genomic_DNA"/>
</dbReference>
<reference evidence="2 3" key="1">
    <citation type="journal article" date="2020" name="Biotechnol. Biofuels">
        <title>New insights from the biogas microbiome by comprehensive genome-resolved metagenomics of nearly 1600 species originating from multiple anaerobic digesters.</title>
        <authorList>
            <person name="Campanaro S."/>
            <person name="Treu L."/>
            <person name="Rodriguez-R L.M."/>
            <person name="Kovalovszki A."/>
            <person name="Ziels R.M."/>
            <person name="Maus I."/>
            <person name="Zhu X."/>
            <person name="Kougias P.G."/>
            <person name="Basile A."/>
            <person name="Luo G."/>
            <person name="Schluter A."/>
            <person name="Konstantinidis K.T."/>
            <person name="Angelidaki I."/>
        </authorList>
    </citation>
    <scope>NUCLEOTIDE SEQUENCE [LARGE SCALE GENOMIC DNA]</scope>
    <source>
        <strain evidence="2">AS27yjCOA_202</strain>
    </source>
</reference>
<dbReference type="Proteomes" id="UP000590542">
    <property type="component" value="Unassembled WGS sequence"/>
</dbReference>
<organism evidence="2 3">
    <name type="scientific">candidate division WWE3 bacterium</name>
    <dbReference type="NCBI Taxonomy" id="2053526"/>
    <lineage>
        <taxon>Bacteria</taxon>
        <taxon>Katanobacteria</taxon>
    </lineage>
</organism>
<accession>A0A7X9E6I8</accession>
<dbReference type="Pfam" id="PF02577">
    <property type="entry name" value="BFN_dom"/>
    <property type="match status" value="1"/>
</dbReference>
<proteinExistence type="predicted"/>
<evidence type="ECO:0000313" key="2">
    <source>
        <dbReference type="EMBL" id="NMB91314.1"/>
    </source>
</evidence>
<evidence type="ECO:0000259" key="1">
    <source>
        <dbReference type="Pfam" id="PF02577"/>
    </source>
</evidence>
<dbReference type="Gene3D" id="3.10.690.10">
    <property type="entry name" value="Bifunctional nuclease domain"/>
    <property type="match status" value="1"/>
</dbReference>
<dbReference type="SUPFAM" id="SSF103256">
    <property type="entry name" value="Hypothetical protein TM0160"/>
    <property type="match status" value="1"/>
</dbReference>
<evidence type="ECO:0000313" key="3">
    <source>
        <dbReference type="Proteomes" id="UP000590542"/>
    </source>
</evidence>
<name>A0A7X9E6I8_UNCKA</name>
<sequence length="139" mass="16211">MYKPVKFITSIPYKGFSTYYLFNKKNKILIPIEINKENNSKITPSIYNSLNRLVSALGYSFLYIKIYKLYQNTFYTYLSLSKRNEHNNINKVMDLNISFEDGISMSKEANIPIYIKESIAKEIGIEITKKLVEKALSNQ</sequence>
<dbReference type="AlphaFoldDB" id="A0A7X9E6I8"/>
<feature type="domain" description="BFN" evidence="1">
    <location>
        <begin position="32"/>
        <end position="127"/>
    </location>
</feature>
<comment type="caution">
    <text evidence="2">The sequence shown here is derived from an EMBL/GenBank/DDBJ whole genome shotgun (WGS) entry which is preliminary data.</text>
</comment>
<dbReference type="GO" id="GO:0004518">
    <property type="term" value="F:nuclease activity"/>
    <property type="evidence" value="ECO:0007669"/>
    <property type="project" value="InterPro"/>
</dbReference>
<gene>
    <name evidence="2" type="ORF">GYA37_00525</name>
</gene>
<dbReference type="InterPro" id="IPR036104">
    <property type="entry name" value="BFN_sf"/>
</dbReference>